<dbReference type="RefSeq" id="WP_026610793.1">
    <property type="nucleotide sequence ID" value="NZ_OX458333.1"/>
</dbReference>
<name>A0ABM9I062_9GAMM</name>
<reference evidence="1 2" key="1">
    <citation type="submission" date="2023-03" db="EMBL/GenBank/DDBJ databases">
        <authorList>
            <person name="Pearce D."/>
        </authorList>
    </citation>
    <scope>NUCLEOTIDE SEQUENCE [LARGE SCALE GENOMIC DNA]</scope>
    <source>
        <strain evidence="1">Msz</strain>
    </source>
</reference>
<proteinExistence type="predicted"/>
<evidence type="ECO:0000313" key="1">
    <source>
        <dbReference type="EMBL" id="CAI8801604.1"/>
    </source>
</evidence>
<dbReference type="Proteomes" id="UP001162030">
    <property type="component" value="Chromosome"/>
</dbReference>
<dbReference type="EMBL" id="OX458333">
    <property type="protein sequence ID" value="CAI8801604.1"/>
    <property type="molecule type" value="Genomic_DNA"/>
</dbReference>
<dbReference type="Pfam" id="PF10052">
    <property type="entry name" value="DUF2288"/>
    <property type="match status" value="1"/>
</dbReference>
<evidence type="ECO:0000313" key="2">
    <source>
        <dbReference type="Proteomes" id="UP001162030"/>
    </source>
</evidence>
<evidence type="ECO:0008006" key="3">
    <source>
        <dbReference type="Google" id="ProtNLM"/>
    </source>
</evidence>
<protein>
    <recommendedName>
        <fullName evidence="3">DUF2288 domain-containing protein</fullName>
    </recommendedName>
</protein>
<accession>A0ABM9I062</accession>
<organism evidence="1 2">
    <name type="scientific">Methylocaldum szegediense</name>
    <dbReference type="NCBI Taxonomy" id="73780"/>
    <lineage>
        <taxon>Bacteria</taxon>
        <taxon>Pseudomonadati</taxon>
        <taxon>Pseudomonadota</taxon>
        <taxon>Gammaproteobacteria</taxon>
        <taxon>Methylococcales</taxon>
        <taxon>Methylococcaceae</taxon>
        <taxon>Methylocaldum</taxon>
    </lineage>
</organism>
<dbReference type="InterPro" id="IPR018741">
    <property type="entry name" value="DUF2288"/>
</dbReference>
<gene>
    <name evidence="1" type="ORF">MSZNOR_1601</name>
</gene>
<sequence length="102" mass="11676">MHGTELRRKLAEETGQITWQELERHFARGALIVIGPELNLVETAARIAEDDAVSVQGWIQRGQVVRATDEHARRWVHSRSRLWAVVVAPWVLVQESEPPKIH</sequence>
<keyword evidence="2" id="KW-1185">Reference proteome</keyword>